<reference evidence="9 10" key="1">
    <citation type="submission" date="2016-12" db="EMBL/GenBank/DDBJ databases">
        <title>The genomes of Aspergillus section Nigri reveals drivers in fungal speciation.</title>
        <authorList>
            <consortium name="DOE Joint Genome Institute"/>
            <person name="Vesth T.C."/>
            <person name="Nybo J."/>
            <person name="Theobald S."/>
            <person name="Brandl J."/>
            <person name="Frisvad J.C."/>
            <person name="Nielsen K.F."/>
            <person name="Lyhne E.K."/>
            <person name="Kogle M.E."/>
            <person name="Kuo A."/>
            <person name="Riley R."/>
            <person name="Clum A."/>
            <person name="Nolan M."/>
            <person name="Lipzen A."/>
            <person name="Salamov A."/>
            <person name="Henrissat B."/>
            <person name="Wiebenga A."/>
            <person name="De Vries R.P."/>
            <person name="Grigoriev I.V."/>
            <person name="Mortensen U.H."/>
            <person name="Andersen M.R."/>
            <person name="Baker S.E."/>
        </authorList>
    </citation>
    <scope>NUCLEOTIDE SEQUENCE [LARGE SCALE GENOMIC DNA]</scope>
    <source>
        <strain evidence="9 10">CBS 115572</strain>
    </source>
</reference>
<dbReference type="GO" id="GO:0020037">
    <property type="term" value="F:heme binding"/>
    <property type="evidence" value="ECO:0007669"/>
    <property type="project" value="InterPro"/>
</dbReference>
<comment type="similarity">
    <text evidence="2">Belongs to the cytochrome P450 family.</text>
</comment>
<dbReference type="Proteomes" id="UP000246702">
    <property type="component" value="Unassembled WGS sequence"/>
</dbReference>
<comment type="caution">
    <text evidence="9">The sequence shown here is derived from an EMBL/GenBank/DDBJ whole genome shotgun (WGS) entry which is preliminary data.</text>
</comment>
<keyword evidence="5" id="KW-0560">Oxidoreductase</keyword>
<evidence type="ECO:0000256" key="3">
    <source>
        <dbReference type="ARBA" id="ARBA00022617"/>
    </source>
</evidence>
<sequence>MNVLDAAISHLSLLVQLFAASPICQIALFGLVTWRLWRFTISPALYPEDPREVPYWIPCMPSFQIAKQNRTKEPFAITFAGQTMYIISDPKDAAEISRNSTNVSRDLPTKEMYTRLGITQTVVDQLFTIQPDTSAGSGNSETNNNTSSLHPTDTIMEMYRVHLSPGPRLDTFLEADIIPRIQAAFKLDSLQQMSARGIIGAYYGDLLFCLHPGLMQQYMIWEKVNWKFIFGLPSFLSGDMLDAQRGLVDAFTRYFAIPAEKRGHSNFWVDSVESLLRHLDISNEDIGRLFMLQTWGILGNVFKTTFWVVAYILDDPALVEAITTEIHPAVTRGPQGVTIHHHYLSEKCPKLDSLFSEVLRLTMTSPMARDIVSPATIGSRRLREGRRVLILYRQLHLDPTTWGPTPERFQPDRFLRDITLKSNIAYRPWVAGKNLCPGRFLAKRAVFTFVACLFGQFDVSLVDERGGQIGDTSGNGGKKTFSRLGKAFPEADLSKPTPGIASIADGQDVLLRLRRRDRARAPVPRRD</sequence>
<dbReference type="InterPro" id="IPR002403">
    <property type="entry name" value="Cyt_P450_E_grp-IV"/>
</dbReference>
<dbReference type="AlphaFoldDB" id="A0A317XA67"/>
<dbReference type="SUPFAM" id="SSF48264">
    <property type="entry name" value="Cytochrome P450"/>
    <property type="match status" value="1"/>
</dbReference>
<keyword evidence="6 8" id="KW-0408">Iron</keyword>
<name>A0A317XA67_9EURO</name>
<evidence type="ECO:0000256" key="1">
    <source>
        <dbReference type="ARBA" id="ARBA00001971"/>
    </source>
</evidence>
<dbReference type="GO" id="GO:0016705">
    <property type="term" value="F:oxidoreductase activity, acting on paired donors, with incorporation or reduction of molecular oxygen"/>
    <property type="evidence" value="ECO:0007669"/>
    <property type="project" value="InterPro"/>
</dbReference>
<dbReference type="EMBL" id="MSFK01000004">
    <property type="protein sequence ID" value="PWY94542.1"/>
    <property type="molecule type" value="Genomic_DNA"/>
</dbReference>
<dbReference type="PANTHER" id="PTHR24304:SF2">
    <property type="entry name" value="24-HYDROXYCHOLESTEROL 7-ALPHA-HYDROXYLASE"/>
    <property type="match status" value="1"/>
</dbReference>
<evidence type="ECO:0000313" key="10">
    <source>
        <dbReference type="Proteomes" id="UP000246702"/>
    </source>
</evidence>
<keyword evidence="3 8" id="KW-0349">Heme</keyword>
<gene>
    <name evidence="9" type="ORF">BO94DRAFT_609923</name>
</gene>
<dbReference type="GeneID" id="37118733"/>
<evidence type="ECO:0000256" key="4">
    <source>
        <dbReference type="ARBA" id="ARBA00022723"/>
    </source>
</evidence>
<dbReference type="PANTHER" id="PTHR24304">
    <property type="entry name" value="CYTOCHROME P450 FAMILY 7"/>
    <property type="match status" value="1"/>
</dbReference>
<keyword evidence="7" id="KW-0503">Monooxygenase</keyword>
<evidence type="ECO:0000313" key="9">
    <source>
        <dbReference type="EMBL" id="PWY94542.1"/>
    </source>
</evidence>
<dbReference type="InterPro" id="IPR050529">
    <property type="entry name" value="CYP450_sterol_14alpha_dmase"/>
</dbReference>
<dbReference type="GO" id="GO:0008395">
    <property type="term" value="F:steroid hydroxylase activity"/>
    <property type="evidence" value="ECO:0007669"/>
    <property type="project" value="TreeGrafter"/>
</dbReference>
<evidence type="ECO:0000256" key="8">
    <source>
        <dbReference type="PIRSR" id="PIRSR602403-1"/>
    </source>
</evidence>
<evidence type="ECO:0000256" key="5">
    <source>
        <dbReference type="ARBA" id="ARBA00023002"/>
    </source>
</evidence>
<organism evidence="9 10">
    <name type="scientific">Aspergillus sclerotioniger CBS 115572</name>
    <dbReference type="NCBI Taxonomy" id="1450535"/>
    <lineage>
        <taxon>Eukaryota</taxon>
        <taxon>Fungi</taxon>
        <taxon>Dikarya</taxon>
        <taxon>Ascomycota</taxon>
        <taxon>Pezizomycotina</taxon>
        <taxon>Eurotiomycetes</taxon>
        <taxon>Eurotiomycetidae</taxon>
        <taxon>Eurotiales</taxon>
        <taxon>Aspergillaceae</taxon>
        <taxon>Aspergillus</taxon>
        <taxon>Aspergillus subgen. Circumdati</taxon>
    </lineage>
</organism>
<dbReference type="STRING" id="1450535.A0A317XA67"/>
<dbReference type="OrthoDB" id="1470350at2759"/>
<dbReference type="GO" id="GO:0005506">
    <property type="term" value="F:iron ion binding"/>
    <property type="evidence" value="ECO:0007669"/>
    <property type="project" value="InterPro"/>
</dbReference>
<dbReference type="Gene3D" id="1.10.630.10">
    <property type="entry name" value="Cytochrome P450"/>
    <property type="match status" value="1"/>
</dbReference>
<protein>
    <submittedName>
        <fullName evidence="9">Putative cytochrome P450</fullName>
    </submittedName>
</protein>
<comment type="cofactor">
    <cofactor evidence="1 8">
        <name>heme</name>
        <dbReference type="ChEBI" id="CHEBI:30413"/>
    </cofactor>
</comment>
<keyword evidence="10" id="KW-1185">Reference proteome</keyword>
<dbReference type="RefSeq" id="XP_025471303.1">
    <property type="nucleotide sequence ID" value="XM_025616590.1"/>
</dbReference>
<evidence type="ECO:0000256" key="7">
    <source>
        <dbReference type="ARBA" id="ARBA00023033"/>
    </source>
</evidence>
<feature type="binding site" description="axial binding residue" evidence="8">
    <location>
        <position position="436"/>
    </location>
    <ligand>
        <name>heme</name>
        <dbReference type="ChEBI" id="CHEBI:30413"/>
    </ligand>
    <ligandPart>
        <name>Fe</name>
        <dbReference type="ChEBI" id="CHEBI:18248"/>
    </ligandPart>
</feature>
<dbReference type="InterPro" id="IPR036396">
    <property type="entry name" value="Cyt_P450_sf"/>
</dbReference>
<proteinExistence type="inferred from homology"/>
<keyword evidence="4 8" id="KW-0479">Metal-binding</keyword>
<evidence type="ECO:0000256" key="6">
    <source>
        <dbReference type="ARBA" id="ARBA00023004"/>
    </source>
</evidence>
<dbReference type="PRINTS" id="PR00465">
    <property type="entry name" value="EP450IV"/>
</dbReference>
<dbReference type="InterPro" id="IPR001128">
    <property type="entry name" value="Cyt_P450"/>
</dbReference>
<accession>A0A317XA67</accession>
<dbReference type="CDD" id="cd11040">
    <property type="entry name" value="CYP7_CYP8-like"/>
    <property type="match status" value="1"/>
</dbReference>
<evidence type="ECO:0000256" key="2">
    <source>
        <dbReference type="ARBA" id="ARBA00010617"/>
    </source>
</evidence>
<dbReference type="Pfam" id="PF00067">
    <property type="entry name" value="p450"/>
    <property type="match status" value="1"/>
</dbReference>